<keyword evidence="4" id="KW-0812">Transmembrane</keyword>
<dbReference type="InterPro" id="IPR020846">
    <property type="entry name" value="MFS_dom"/>
</dbReference>
<feature type="transmembrane region" description="Helical" evidence="4">
    <location>
        <begin position="434"/>
        <end position="455"/>
    </location>
</feature>
<comment type="caution">
    <text evidence="6">The sequence shown here is derived from an EMBL/GenBank/DDBJ whole genome shotgun (WGS) entry which is preliminary data.</text>
</comment>
<keyword evidence="7" id="KW-1185">Reference proteome</keyword>
<evidence type="ECO:0000313" key="6">
    <source>
        <dbReference type="EMBL" id="KAK0387920.1"/>
    </source>
</evidence>
<evidence type="ECO:0000256" key="1">
    <source>
        <dbReference type="ARBA" id="ARBA00004141"/>
    </source>
</evidence>
<feature type="transmembrane region" description="Helical" evidence="4">
    <location>
        <begin position="277"/>
        <end position="301"/>
    </location>
</feature>
<feature type="transmembrane region" description="Helical" evidence="4">
    <location>
        <begin position="168"/>
        <end position="192"/>
    </location>
</feature>
<gene>
    <name evidence="6" type="ORF">NLU13_4165</name>
</gene>
<reference evidence="6" key="1">
    <citation type="submission" date="2022-10" db="EMBL/GenBank/DDBJ databases">
        <title>Determination and structural analysis of whole genome sequence of Sarocladium strictum F4-1.</title>
        <authorList>
            <person name="Hu L."/>
            <person name="Jiang Y."/>
        </authorList>
    </citation>
    <scope>NUCLEOTIDE SEQUENCE</scope>
    <source>
        <strain evidence="6">F4-1</strain>
    </source>
</reference>
<keyword evidence="4" id="KW-1133">Transmembrane helix</keyword>
<feature type="transmembrane region" description="Helical" evidence="4">
    <location>
        <begin position="404"/>
        <end position="422"/>
    </location>
</feature>
<organism evidence="6 7">
    <name type="scientific">Sarocladium strictum</name>
    <name type="common">Black bundle disease fungus</name>
    <name type="synonym">Acremonium strictum</name>
    <dbReference type="NCBI Taxonomy" id="5046"/>
    <lineage>
        <taxon>Eukaryota</taxon>
        <taxon>Fungi</taxon>
        <taxon>Dikarya</taxon>
        <taxon>Ascomycota</taxon>
        <taxon>Pezizomycotina</taxon>
        <taxon>Sordariomycetes</taxon>
        <taxon>Hypocreomycetidae</taxon>
        <taxon>Hypocreales</taxon>
        <taxon>Sarocladiaceae</taxon>
        <taxon>Sarocladium</taxon>
    </lineage>
</organism>
<dbReference type="Gene3D" id="1.20.1250.20">
    <property type="entry name" value="MFS general substrate transporter like domains"/>
    <property type="match status" value="1"/>
</dbReference>
<dbReference type="SUPFAM" id="SSF103473">
    <property type="entry name" value="MFS general substrate transporter"/>
    <property type="match status" value="1"/>
</dbReference>
<feature type="compositionally biased region" description="Polar residues" evidence="3">
    <location>
        <begin position="27"/>
        <end position="40"/>
    </location>
</feature>
<dbReference type="InterPro" id="IPR011701">
    <property type="entry name" value="MFS"/>
</dbReference>
<comment type="similarity">
    <text evidence="2">Belongs to the major facilitator superfamily. Monocarboxylate porter (TC 2.A.1.13) family.</text>
</comment>
<feature type="transmembrane region" description="Helical" evidence="4">
    <location>
        <begin position="368"/>
        <end position="392"/>
    </location>
</feature>
<dbReference type="Proteomes" id="UP001175261">
    <property type="component" value="Unassembled WGS sequence"/>
</dbReference>
<feature type="transmembrane region" description="Helical" evidence="4">
    <location>
        <begin position="204"/>
        <end position="223"/>
    </location>
</feature>
<dbReference type="GO" id="GO:0016020">
    <property type="term" value="C:membrane"/>
    <property type="evidence" value="ECO:0007669"/>
    <property type="project" value="UniProtKB-SubCell"/>
</dbReference>
<keyword evidence="4" id="KW-0472">Membrane</keyword>
<feature type="domain" description="Major facilitator superfamily (MFS) profile" evidence="5">
    <location>
        <begin position="278"/>
        <end position="470"/>
    </location>
</feature>
<protein>
    <recommendedName>
        <fullName evidence="5">Major facilitator superfamily (MFS) profile domain-containing protein</fullName>
    </recommendedName>
</protein>
<dbReference type="PANTHER" id="PTHR11360">
    <property type="entry name" value="MONOCARBOXYLATE TRANSPORTER"/>
    <property type="match status" value="1"/>
</dbReference>
<evidence type="ECO:0000256" key="4">
    <source>
        <dbReference type="SAM" id="Phobius"/>
    </source>
</evidence>
<feature type="transmembrane region" description="Helical" evidence="4">
    <location>
        <begin position="338"/>
        <end position="362"/>
    </location>
</feature>
<dbReference type="CDD" id="cd17352">
    <property type="entry name" value="MFS_MCT_SLC16"/>
    <property type="match status" value="1"/>
</dbReference>
<accession>A0AA39L8J6</accession>
<dbReference type="Pfam" id="PF07690">
    <property type="entry name" value="MFS_1"/>
    <property type="match status" value="1"/>
</dbReference>
<evidence type="ECO:0000256" key="3">
    <source>
        <dbReference type="SAM" id="MobiDB-lite"/>
    </source>
</evidence>
<sequence length="470" mass="50533">MDPGLTSQALHDAPLDSSNTIDDRHSISSSSNTDLSHLGTNHDPNAITSTAIATDNNNNNNGADLEKRTTALSSASLPESYPEGGLAAWLVVLGAWFSLFAAFGLLNTIAVFQTYTLENQLSSYSEGTVGWVFSLYTFLTFFCGVYIGPVFDKYGPKWLVVAGTVCTLWHFVLVFGVLLGLGSSLIFTPCIAAVGHWFKRRRGLATGLASTAGGIGGVVYPLMLSRLFDSIGYAWAVRVLALICLVCCCVGILLVRSRLPPAVNASPHPDFKIFKQIPFLYLSLGIFLLEFSLFIPLAYISSYALSEGFDSEFAFNLIPILNASSVVGRALPGWYADVIGPINVCIGSVILSFVACFCVWLPSGHTTAGVVIFAILFGFSSGTSIAVAPVCVGQLCKTQEYGRYYATTYTLVSFACLIGIPIAGNIVEAQNGRYSGLIILTGGIYVFCTTFLLLAKTSRLGWKEGWKARY</sequence>
<feature type="transmembrane region" description="Helical" evidence="4">
    <location>
        <begin position="235"/>
        <end position="256"/>
    </location>
</feature>
<dbReference type="AlphaFoldDB" id="A0AA39L8J6"/>
<evidence type="ECO:0000259" key="5">
    <source>
        <dbReference type="PROSITE" id="PS50850"/>
    </source>
</evidence>
<dbReference type="InterPro" id="IPR036259">
    <property type="entry name" value="MFS_trans_sf"/>
</dbReference>
<feature type="transmembrane region" description="Helical" evidence="4">
    <location>
        <begin position="86"/>
        <end position="107"/>
    </location>
</feature>
<feature type="transmembrane region" description="Helical" evidence="4">
    <location>
        <begin position="128"/>
        <end position="148"/>
    </location>
</feature>
<evidence type="ECO:0000313" key="7">
    <source>
        <dbReference type="Proteomes" id="UP001175261"/>
    </source>
</evidence>
<name>A0AA39L8J6_SARSR</name>
<evidence type="ECO:0000256" key="2">
    <source>
        <dbReference type="ARBA" id="ARBA00006727"/>
    </source>
</evidence>
<comment type="subcellular location">
    <subcellularLocation>
        <location evidence="1">Membrane</location>
        <topology evidence="1">Multi-pass membrane protein</topology>
    </subcellularLocation>
</comment>
<feature type="region of interest" description="Disordered" evidence="3">
    <location>
        <begin position="1"/>
        <end position="40"/>
    </location>
</feature>
<proteinExistence type="inferred from homology"/>
<dbReference type="PROSITE" id="PS50850">
    <property type="entry name" value="MFS"/>
    <property type="match status" value="1"/>
</dbReference>
<dbReference type="InterPro" id="IPR050327">
    <property type="entry name" value="Proton-linked_MCT"/>
</dbReference>
<dbReference type="EMBL" id="JAPDFR010000003">
    <property type="protein sequence ID" value="KAK0387920.1"/>
    <property type="molecule type" value="Genomic_DNA"/>
</dbReference>
<dbReference type="GO" id="GO:0022857">
    <property type="term" value="F:transmembrane transporter activity"/>
    <property type="evidence" value="ECO:0007669"/>
    <property type="project" value="InterPro"/>
</dbReference>
<dbReference type="PANTHER" id="PTHR11360:SF177">
    <property type="entry name" value="RIBOFLAVIN TRANSPORTER MCH5"/>
    <property type="match status" value="1"/>
</dbReference>